<keyword evidence="3" id="KW-1185">Reference proteome</keyword>
<reference evidence="2" key="1">
    <citation type="submission" date="2020-05" db="EMBL/GenBank/DDBJ databases">
        <title>Mycena genomes resolve the evolution of fungal bioluminescence.</title>
        <authorList>
            <person name="Tsai I.J."/>
        </authorList>
    </citation>
    <scope>NUCLEOTIDE SEQUENCE</scope>
    <source>
        <strain evidence="2">110903Hualien_Pintung</strain>
    </source>
</reference>
<dbReference type="Pfam" id="PF18758">
    <property type="entry name" value="KDZ"/>
    <property type="match status" value="1"/>
</dbReference>
<comment type="caution">
    <text evidence="2">The sequence shown here is derived from an EMBL/GenBank/DDBJ whole genome shotgun (WGS) entry which is preliminary data.</text>
</comment>
<gene>
    <name evidence="2" type="ORF">HMN09_01388700</name>
</gene>
<protein>
    <submittedName>
        <fullName evidence="2">CxC2 domain-containing protein</fullName>
    </submittedName>
</protein>
<evidence type="ECO:0000313" key="2">
    <source>
        <dbReference type="EMBL" id="KAF7288466.1"/>
    </source>
</evidence>
<dbReference type="InterPro" id="IPR041457">
    <property type="entry name" value="CxC2_KDZ-assoc"/>
</dbReference>
<dbReference type="InterPro" id="IPR040521">
    <property type="entry name" value="KDZ"/>
</dbReference>
<proteinExistence type="predicted"/>
<dbReference type="PANTHER" id="PTHR33096:SF1">
    <property type="entry name" value="CXC1-LIKE CYSTEINE CLUSTER ASSOCIATED WITH KDZ TRANSPOSASES DOMAIN-CONTAINING PROTEIN"/>
    <property type="match status" value="1"/>
</dbReference>
<dbReference type="AlphaFoldDB" id="A0A8H6VQN0"/>
<evidence type="ECO:0000313" key="3">
    <source>
        <dbReference type="Proteomes" id="UP000613580"/>
    </source>
</evidence>
<name>A0A8H6VQN0_MYCCL</name>
<dbReference type="Pfam" id="PF18803">
    <property type="entry name" value="CxC2"/>
    <property type="match status" value="1"/>
</dbReference>
<dbReference type="OrthoDB" id="3023726at2759"/>
<dbReference type="PANTHER" id="PTHR33096">
    <property type="entry name" value="CXC2 DOMAIN-CONTAINING PROTEIN"/>
    <property type="match status" value="1"/>
</dbReference>
<dbReference type="Proteomes" id="UP000613580">
    <property type="component" value="Unassembled WGS sequence"/>
</dbReference>
<accession>A0A8H6VQN0</accession>
<organism evidence="2 3">
    <name type="scientific">Mycena chlorophos</name>
    <name type="common">Agaric fungus</name>
    <name type="synonym">Agaricus chlorophos</name>
    <dbReference type="NCBI Taxonomy" id="658473"/>
    <lineage>
        <taxon>Eukaryota</taxon>
        <taxon>Fungi</taxon>
        <taxon>Dikarya</taxon>
        <taxon>Basidiomycota</taxon>
        <taxon>Agaricomycotina</taxon>
        <taxon>Agaricomycetes</taxon>
        <taxon>Agaricomycetidae</taxon>
        <taxon>Agaricales</taxon>
        <taxon>Marasmiineae</taxon>
        <taxon>Mycenaceae</taxon>
        <taxon>Mycena</taxon>
    </lineage>
</organism>
<feature type="domain" description="CxC2-like cysteine cluster KDZ transposase-associated" evidence="1">
    <location>
        <begin position="195"/>
        <end position="298"/>
    </location>
</feature>
<sequence>MAAQSRVHRFAYYEENADFVHTDEQVHISADKRRSTTMALNLSPPKKPKLATASDSELARWTPVEGDIGETQAAVAATITASEVVLEEEITAKRKRYDSDDPMAVWRPLVSFFLNEMCRRDGFGLLAHCSLCLAEVNPLRRFFRCAQCGDGLFCENCVRYQHSRNPLHAVEMWTGEFWDQISLHHQNINAGGIRGLGEVYQLGHNGDVCPCPGARRSMVVIDVYGVVNVDLSYCDCRNTDGTDSVQQLLRAGWYPATTERPSTCATFEVLEMFRLLRAVGNVNVQNFVRTLERRRNPTQTAHVPDRAKEFSRMSRQFDFLKRLKRAGRGHEADGVARTKPGAVAVRCWACPEDGRNLPDGWREVHPEKRQVLLYLYQLFLSIDGNFRLKNRMRPNERDDPSLGPGLGYFVESTPYKQHLLHYVSEKDISTCASFQALKQKDTRLTRGLRVTGVVGVVCSRHGLVRRRGLGDLQRGERYANVDWIVLCTLWMERLLKYGFAYDIACQWLVHFFERIDVIQQRGGNLGQLATELEAKCCQFGLPVWHAGAHDLQCRAQLALAYLLGFGKTDGEAAERIWASLNPAAWATKEMGEGARQDVLEDKIDFLNFEKNNGLGKALVNKLVVALAERRRQGLEFAELDQSPTRQKKTHLWYEEEQTVEGPSEHAIAEDLKKSELDEIRAGRVSFDGKMTVAAFVRAGLQLEEIQRRIIAALKNKNLTASRGSSIQELRVSLLKQMQTFERLQLTYMPGVEVVREADEAERNPESPPLQPEHLKLYLPSQLTASQRATSCSQRVVDAEASLRRGQCSDGLTALRTRLHAKTYLIWFRDANWRGQQKWTRSVTLMGRLEEAIARIAEKYRTARAALSALRGPDFAPEFQLLTHGDINARIETESDAAAAKKLSGADGSRPLRTQPNLSRDSEPTAVSWIWLARSAEPGAELHDSVRVQWSKARARKMRWDEEVDLIREEMKRVIRSLHWVQREWQHRVDAVRDDVEVEIAEGLKAYALRQVQIYRRIAAGFYAQWEKSAGKVVEGLKDCDDSTEDYFKFLGVMLDGLPPAHEDVGIRK</sequence>
<dbReference type="EMBL" id="JACAZE010000034">
    <property type="protein sequence ID" value="KAF7288466.1"/>
    <property type="molecule type" value="Genomic_DNA"/>
</dbReference>
<evidence type="ECO:0000259" key="1">
    <source>
        <dbReference type="Pfam" id="PF18803"/>
    </source>
</evidence>